<dbReference type="Proteomes" id="UP000179102">
    <property type="component" value="Unassembled WGS sequence"/>
</dbReference>
<dbReference type="PANTHER" id="PTHR10491:SF4">
    <property type="entry name" value="METHIONINE ADENOSYLTRANSFERASE 2 SUBUNIT BETA"/>
    <property type="match status" value="1"/>
</dbReference>
<accession>A0A1F5G4G8</accession>
<dbReference type="EMBL" id="MFAZ01000032">
    <property type="protein sequence ID" value="OGD86770.1"/>
    <property type="molecule type" value="Genomic_DNA"/>
</dbReference>
<evidence type="ECO:0000256" key="1">
    <source>
        <dbReference type="ARBA" id="ARBA00010944"/>
    </source>
</evidence>
<protein>
    <recommendedName>
        <fullName evidence="2">dTDP-4-dehydrorhamnose reductase</fullName>
        <ecNumber evidence="2">1.1.1.133</ecNumber>
    </recommendedName>
</protein>
<feature type="domain" description="RmlD-like substrate binding" evidence="3">
    <location>
        <begin position="7"/>
        <end position="298"/>
    </location>
</feature>
<comment type="function">
    <text evidence="2">Catalyzes the reduction of dTDP-6-deoxy-L-lyxo-4-hexulose to yield dTDP-L-rhamnose.</text>
</comment>
<keyword evidence="2" id="KW-0521">NADP</keyword>
<dbReference type="Gene3D" id="3.40.50.720">
    <property type="entry name" value="NAD(P)-binding Rossmann-like Domain"/>
    <property type="match status" value="1"/>
</dbReference>
<dbReference type="UniPathway" id="UPA00124"/>
<dbReference type="Pfam" id="PF04321">
    <property type="entry name" value="RmlD_sub_bind"/>
    <property type="match status" value="1"/>
</dbReference>
<dbReference type="PANTHER" id="PTHR10491">
    <property type="entry name" value="DTDP-4-DEHYDRORHAMNOSE REDUCTASE"/>
    <property type="match status" value="1"/>
</dbReference>
<organism evidence="4 5">
    <name type="scientific">Candidatus Curtissbacteria bacterium RIFCSPHIGHO2_01_FULL_41_11</name>
    <dbReference type="NCBI Taxonomy" id="1797711"/>
    <lineage>
        <taxon>Bacteria</taxon>
        <taxon>Candidatus Curtissiibacteriota</taxon>
    </lineage>
</organism>
<comment type="caution">
    <text evidence="4">The sequence shown here is derived from an EMBL/GenBank/DDBJ whole genome shotgun (WGS) entry which is preliminary data.</text>
</comment>
<proteinExistence type="inferred from homology"/>
<reference evidence="4 5" key="1">
    <citation type="journal article" date="2016" name="Nat. Commun.">
        <title>Thousands of microbial genomes shed light on interconnected biogeochemical processes in an aquifer system.</title>
        <authorList>
            <person name="Anantharaman K."/>
            <person name="Brown C.T."/>
            <person name="Hug L.A."/>
            <person name="Sharon I."/>
            <person name="Castelle C.J."/>
            <person name="Probst A.J."/>
            <person name="Thomas B.C."/>
            <person name="Singh A."/>
            <person name="Wilkins M.J."/>
            <person name="Karaoz U."/>
            <person name="Brodie E.L."/>
            <person name="Williams K.H."/>
            <person name="Hubbard S.S."/>
            <person name="Banfield J.F."/>
        </authorList>
    </citation>
    <scope>NUCLEOTIDE SEQUENCE [LARGE SCALE GENOMIC DNA]</scope>
</reference>
<dbReference type="GO" id="GO:0008831">
    <property type="term" value="F:dTDP-4-dehydrorhamnose reductase activity"/>
    <property type="evidence" value="ECO:0007669"/>
    <property type="project" value="UniProtKB-EC"/>
</dbReference>
<dbReference type="SUPFAM" id="SSF51735">
    <property type="entry name" value="NAD(P)-binding Rossmann-fold domains"/>
    <property type="match status" value="1"/>
</dbReference>
<dbReference type="CDD" id="cd05254">
    <property type="entry name" value="dTDP_HR_like_SDR_e"/>
    <property type="match status" value="1"/>
</dbReference>
<gene>
    <name evidence="4" type="ORF">A2870_02455</name>
</gene>
<evidence type="ECO:0000313" key="4">
    <source>
        <dbReference type="EMBL" id="OGD86770.1"/>
    </source>
</evidence>
<comment type="pathway">
    <text evidence="2">Carbohydrate biosynthesis; dTDP-L-rhamnose biosynthesis.</text>
</comment>
<evidence type="ECO:0000256" key="2">
    <source>
        <dbReference type="RuleBase" id="RU364082"/>
    </source>
</evidence>
<name>A0A1F5G4G8_9BACT</name>
<dbReference type="InterPro" id="IPR036291">
    <property type="entry name" value="NAD(P)-bd_dom_sf"/>
</dbReference>
<evidence type="ECO:0000259" key="3">
    <source>
        <dbReference type="Pfam" id="PF04321"/>
    </source>
</evidence>
<evidence type="ECO:0000313" key="5">
    <source>
        <dbReference type="Proteomes" id="UP000179102"/>
    </source>
</evidence>
<dbReference type="InterPro" id="IPR029903">
    <property type="entry name" value="RmlD-like-bd"/>
</dbReference>
<dbReference type="AlphaFoldDB" id="A0A1F5G4G8"/>
<dbReference type="STRING" id="1797711.A2870_02455"/>
<comment type="similarity">
    <text evidence="1 2">Belongs to the dTDP-4-dehydrorhamnose reductase family.</text>
</comment>
<sequence length="304" mass="33984">MIKELGIIGSSSMIATQATEQLERLSDVKLTSGDLSGENPIDITDAKSVDNFFKKNDQNLNWVILFAAYTNVQGAEEQRNNKKGSCWKVNVEGTRNIARACKKYGKKLVFFSTDFVFDGSSGPYSEEDSTGPDIDKISWYGISKIEGEKAIAQTLDPNDFIILRIAYPYSGVDTGKEDLALRTIHYFEKESTMYPMYDDQIISPTYIPDIAPAILTLIEGESRGIFHLVSPTLTTQYEFAKRLLEHYTNQPIEIERGKLSEALKKDGAIPRPMKGGLKTGKIISLGIHPTTWEVGIEKIPRSRN</sequence>
<dbReference type="GO" id="GO:0019305">
    <property type="term" value="P:dTDP-rhamnose biosynthetic process"/>
    <property type="evidence" value="ECO:0007669"/>
    <property type="project" value="UniProtKB-UniPathway"/>
</dbReference>
<dbReference type="EC" id="1.1.1.133" evidence="2"/>
<keyword evidence="2" id="KW-0560">Oxidoreductase</keyword>
<dbReference type="InterPro" id="IPR005913">
    <property type="entry name" value="dTDP_dehydrorham_reduct"/>
</dbReference>